<feature type="domain" description="AB hydrolase-1" evidence="2">
    <location>
        <begin position="33"/>
        <end position="239"/>
    </location>
</feature>
<keyword evidence="4" id="KW-1185">Reference proteome</keyword>
<dbReference type="Pfam" id="PF12697">
    <property type="entry name" value="Abhydrolase_6"/>
    <property type="match status" value="1"/>
</dbReference>
<dbReference type="EMBL" id="JACHMO010000001">
    <property type="protein sequence ID" value="MBB5801104.1"/>
    <property type="molecule type" value="Genomic_DNA"/>
</dbReference>
<evidence type="ECO:0000256" key="1">
    <source>
        <dbReference type="SAM" id="MobiDB-lite"/>
    </source>
</evidence>
<proteinExistence type="predicted"/>
<evidence type="ECO:0000313" key="3">
    <source>
        <dbReference type="EMBL" id="MBB5801104.1"/>
    </source>
</evidence>
<protein>
    <submittedName>
        <fullName evidence="3">Pimeloyl-ACP methyl ester carboxylesterase</fullName>
    </submittedName>
</protein>
<organism evidence="3 4">
    <name type="scientific">Saccharothrix ecbatanensis</name>
    <dbReference type="NCBI Taxonomy" id="1105145"/>
    <lineage>
        <taxon>Bacteria</taxon>
        <taxon>Bacillati</taxon>
        <taxon>Actinomycetota</taxon>
        <taxon>Actinomycetes</taxon>
        <taxon>Pseudonocardiales</taxon>
        <taxon>Pseudonocardiaceae</taxon>
        <taxon>Saccharothrix</taxon>
    </lineage>
</organism>
<comment type="caution">
    <text evidence="3">The sequence shown here is derived from an EMBL/GenBank/DDBJ whole genome shotgun (WGS) entry which is preliminary data.</text>
</comment>
<reference evidence="3 4" key="1">
    <citation type="submission" date="2020-08" db="EMBL/GenBank/DDBJ databases">
        <title>Sequencing the genomes of 1000 actinobacteria strains.</title>
        <authorList>
            <person name="Klenk H.-P."/>
        </authorList>
    </citation>
    <scope>NUCLEOTIDE SEQUENCE [LARGE SCALE GENOMIC DNA]</scope>
    <source>
        <strain evidence="3 4">DSM 45486</strain>
    </source>
</reference>
<dbReference type="SUPFAM" id="SSF53474">
    <property type="entry name" value="alpha/beta-Hydrolases"/>
    <property type="match status" value="1"/>
</dbReference>
<feature type="region of interest" description="Disordered" evidence="1">
    <location>
        <begin position="1"/>
        <end position="23"/>
    </location>
</feature>
<gene>
    <name evidence="3" type="ORF">F4560_000872</name>
</gene>
<dbReference type="InterPro" id="IPR000073">
    <property type="entry name" value="AB_hydrolase_1"/>
</dbReference>
<dbReference type="InterPro" id="IPR029058">
    <property type="entry name" value="AB_hydrolase_fold"/>
</dbReference>
<name>A0A7W9LYR0_9PSEU</name>
<accession>A0A7W9LYR0</accession>
<evidence type="ECO:0000259" key="2">
    <source>
        <dbReference type="Pfam" id="PF12697"/>
    </source>
</evidence>
<dbReference type="RefSeq" id="WP_184916485.1">
    <property type="nucleotide sequence ID" value="NZ_JACHMO010000001.1"/>
</dbReference>
<sequence length="243" mass="26817">MLVVSHLHSDTGRVRQPSIQSWGQPTTAGSAVLVIPGGRARSCEPASRANLAYQRMVPFARDLSRTVPAVWLLRYRYRGWNEPDRDPVRDARWALARLRERHPGARVALVGHSMGARTALRIADDPAVTAVCALAPWIEPGEPVDQLRGRAVLLAHGDVDRWTDPRASYRYAVRAKQATATTCRFVVHDSGHTMLRRRADWSGLVRRFVRGAFDPTATDALIAEAMTAPAPHGLSVALPRGTR</sequence>
<evidence type="ECO:0000313" key="4">
    <source>
        <dbReference type="Proteomes" id="UP000552097"/>
    </source>
</evidence>
<dbReference type="AlphaFoldDB" id="A0A7W9LYR0"/>
<dbReference type="Proteomes" id="UP000552097">
    <property type="component" value="Unassembled WGS sequence"/>
</dbReference>
<dbReference type="Gene3D" id="3.40.50.1820">
    <property type="entry name" value="alpha/beta hydrolase"/>
    <property type="match status" value="1"/>
</dbReference>